<dbReference type="Gene3D" id="2.40.128.680">
    <property type="match status" value="1"/>
</dbReference>
<dbReference type="CDD" id="cd09271">
    <property type="entry name" value="RNase_H2-C"/>
    <property type="match status" value="1"/>
</dbReference>
<feature type="compositionally biased region" description="Basic and acidic residues" evidence="1">
    <location>
        <begin position="208"/>
        <end position="217"/>
    </location>
</feature>
<organism evidence="2 3">
    <name type="scientific">Papiliotrema laurentii</name>
    <name type="common">Cryptococcus laurentii</name>
    <dbReference type="NCBI Taxonomy" id="5418"/>
    <lineage>
        <taxon>Eukaryota</taxon>
        <taxon>Fungi</taxon>
        <taxon>Dikarya</taxon>
        <taxon>Basidiomycota</taxon>
        <taxon>Agaricomycotina</taxon>
        <taxon>Tremellomycetes</taxon>
        <taxon>Tremellales</taxon>
        <taxon>Rhynchogastremaceae</taxon>
        <taxon>Papiliotrema</taxon>
    </lineage>
</organism>
<comment type="caution">
    <text evidence="2">The sequence shown here is derived from an EMBL/GenBank/DDBJ whole genome shotgun (WGS) entry which is preliminary data.</text>
</comment>
<dbReference type="GO" id="GO:0006401">
    <property type="term" value="P:RNA catabolic process"/>
    <property type="evidence" value="ECO:0007669"/>
    <property type="project" value="InterPro"/>
</dbReference>
<gene>
    <name evidence="2" type="ORF">DB88DRAFT_486653</name>
</gene>
<keyword evidence="3" id="KW-1185">Reference proteome</keyword>
<protein>
    <submittedName>
        <fullName evidence="2">Ribonuclease H2, subunit C</fullName>
    </submittedName>
</protein>
<dbReference type="Pfam" id="PF08615">
    <property type="entry name" value="RNase_H2_suC"/>
    <property type="match status" value="1"/>
</dbReference>
<feature type="compositionally biased region" description="Polar residues" evidence="1">
    <location>
        <begin position="373"/>
        <end position="386"/>
    </location>
</feature>
<evidence type="ECO:0000256" key="1">
    <source>
        <dbReference type="SAM" id="MobiDB-lite"/>
    </source>
</evidence>
<accession>A0AAD9FR80</accession>
<dbReference type="InterPro" id="IPR013924">
    <property type="entry name" value="RNase_H2_suC"/>
</dbReference>
<feature type="compositionally biased region" description="Polar residues" evidence="1">
    <location>
        <begin position="186"/>
        <end position="197"/>
    </location>
</feature>
<dbReference type="AlphaFoldDB" id="A0AAD9FR80"/>
<dbReference type="PANTHER" id="PTHR47204">
    <property type="entry name" value="OS02G0168900 PROTEIN"/>
    <property type="match status" value="1"/>
</dbReference>
<dbReference type="GO" id="GO:0032299">
    <property type="term" value="C:ribonuclease H2 complex"/>
    <property type="evidence" value="ECO:0007669"/>
    <property type="project" value="InterPro"/>
</dbReference>
<dbReference type="Proteomes" id="UP001182556">
    <property type="component" value="Unassembled WGS sequence"/>
</dbReference>
<feature type="compositionally biased region" description="Polar residues" evidence="1">
    <location>
        <begin position="33"/>
        <end position="48"/>
    </location>
</feature>
<evidence type="ECO:0000313" key="3">
    <source>
        <dbReference type="Proteomes" id="UP001182556"/>
    </source>
</evidence>
<sequence length="445" mass="47083">MASTSFILAPSESQTPLRPPASPTLHLLPFALGSSSNPYRTGNSSSHQYFHPRPAPPDHAGVTPGTLIAAFRGRALVGHPIPVPRGYKGVVLTTTARPDRGGLEDRRGANRMEPSKSSREILTPAPSESGTSAAVSEGRVTRARGAGQVALARPRTRQPPKKQVGRKRIRLDSDDEEDGDAEGEAQSTNTKNQQAGPSTPKKASAGTDSEKVKRETPSDVDLPVIVVQHPTPRRPLAPASTDISLAPTETSEGEATVDDEPVTGQTVVSENIVPSPATENDPPPFPVSPHQSLTDVSAVLQAQPESQSTTPAEVDETETDAKAVRVLRPTSTFTEITLWAPDAPLAGFRADEAQGGSSASAESADPDAKPPITEQSENEQQGSVNALKTEEDAGIKLHPGWWRVGGAGEGGDEFVRAMGEWLGLVEMINDPVYLQGEETDAEDDE</sequence>
<feature type="region of interest" description="Disordered" evidence="1">
    <location>
        <begin position="347"/>
        <end position="391"/>
    </location>
</feature>
<dbReference type="PANTHER" id="PTHR47204:SF1">
    <property type="entry name" value="RIBONUCLEASE H2 SUBUNIT C"/>
    <property type="match status" value="1"/>
</dbReference>
<name>A0AAD9FR80_PAPLA</name>
<feature type="region of interest" description="Disordered" evidence="1">
    <location>
        <begin position="1"/>
        <end position="63"/>
    </location>
</feature>
<reference evidence="2" key="1">
    <citation type="submission" date="2023-02" db="EMBL/GenBank/DDBJ databases">
        <title>Identification and recombinant expression of a fungal hydrolase from Papiliotrema laurentii that hydrolyzes apple cutin and clears colloidal polyester polyurethane.</title>
        <authorList>
            <consortium name="DOE Joint Genome Institute"/>
            <person name="Roman V.A."/>
            <person name="Bojanowski C."/>
            <person name="Crable B.R."/>
            <person name="Wagner D.N."/>
            <person name="Hung C.S."/>
            <person name="Nadeau L.J."/>
            <person name="Schratz L."/>
            <person name="Haridas S."/>
            <person name="Pangilinan J."/>
            <person name="Lipzen A."/>
            <person name="Na H."/>
            <person name="Yan M."/>
            <person name="Ng V."/>
            <person name="Grigoriev I.V."/>
            <person name="Spatafora J.W."/>
            <person name="Barlow D."/>
            <person name="Biffinger J."/>
            <person name="Kelley-Loughnane N."/>
            <person name="Varaljay V.A."/>
            <person name="Crookes-Goodson W.J."/>
        </authorList>
    </citation>
    <scope>NUCLEOTIDE SEQUENCE</scope>
    <source>
        <strain evidence="2">5307AH</strain>
    </source>
</reference>
<dbReference type="EMBL" id="JAODAN010000004">
    <property type="protein sequence ID" value="KAK1924749.1"/>
    <property type="molecule type" value="Genomic_DNA"/>
</dbReference>
<feature type="compositionally biased region" description="Polar residues" evidence="1">
    <location>
        <begin position="241"/>
        <end position="250"/>
    </location>
</feature>
<proteinExistence type="predicted"/>
<feature type="compositionally biased region" description="Low complexity" evidence="1">
    <location>
        <begin position="353"/>
        <end position="363"/>
    </location>
</feature>
<feature type="compositionally biased region" description="Acidic residues" evidence="1">
    <location>
        <begin position="173"/>
        <end position="183"/>
    </location>
</feature>
<feature type="compositionally biased region" description="Basic residues" evidence="1">
    <location>
        <begin position="154"/>
        <end position="169"/>
    </location>
</feature>
<feature type="compositionally biased region" description="Acidic residues" evidence="1">
    <location>
        <begin position="251"/>
        <end position="261"/>
    </location>
</feature>
<feature type="compositionally biased region" description="Basic and acidic residues" evidence="1">
    <location>
        <begin position="97"/>
        <end position="119"/>
    </location>
</feature>
<evidence type="ECO:0000313" key="2">
    <source>
        <dbReference type="EMBL" id="KAK1924749.1"/>
    </source>
</evidence>
<feature type="region of interest" description="Disordered" evidence="1">
    <location>
        <begin position="94"/>
        <end position="326"/>
    </location>
</feature>
<feature type="compositionally biased region" description="Polar residues" evidence="1">
    <location>
        <begin position="1"/>
        <end position="16"/>
    </location>
</feature>